<proteinExistence type="predicted"/>
<reference evidence="1 2" key="1">
    <citation type="submission" date="2011-11" db="EMBL/GenBank/DDBJ databases">
        <title>Complete sequence of Granulicella mallensis MP5ACTX8.</title>
        <authorList>
            <consortium name="US DOE Joint Genome Institute"/>
            <person name="Lucas S."/>
            <person name="Copeland A."/>
            <person name="Lapidus A."/>
            <person name="Cheng J.-F."/>
            <person name="Goodwin L."/>
            <person name="Pitluck S."/>
            <person name="Peters L."/>
            <person name="Lu M."/>
            <person name="Detter J.C."/>
            <person name="Han C."/>
            <person name="Tapia R."/>
            <person name="Land M."/>
            <person name="Hauser L."/>
            <person name="Kyrpides N."/>
            <person name="Ivanova N."/>
            <person name="Mikhailova N."/>
            <person name="Pagani I."/>
            <person name="Rawat S."/>
            <person name="Mannisto M."/>
            <person name="Haggblom M."/>
            <person name="Woyke T."/>
        </authorList>
    </citation>
    <scope>NUCLEOTIDE SEQUENCE [LARGE SCALE GENOMIC DNA]</scope>
    <source>
        <strain evidence="2">ATCC BAA-1857 / DSM 23137 / MP5ACTX8</strain>
    </source>
</reference>
<dbReference type="HOGENOM" id="CLU_3252252_0_0_0"/>
<evidence type="ECO:0000313" key="1">
    <source>
        <dbReference type="EMBL" id="AEU34665.1"/>
    </source>
</evidence>
<dbReference type="KEGG" id="gma:AciX8_0310"/>
<sequence length="42" mass="4857">MRRLRRRLSLFEGKANLSNQGETRGNIGRVRFLEKCPANDPV</sequence>
<organism evidence="1 2">
    <name type="scientific">Granulicella mallensis (strain ATCC BAA-1857 / DSM 23137 / MP5ACTX8)</name>
    <dbReference type="NCBI Taxonomy" id="682795"/>
    <lineage>
        <taxon>Bacteria</taxon>
        <taxon>Pseudomonadati</taxon>
        <taxon>Acidobacteriota</taxon>
        <taxon>Terriglobia</taxon>
        <taxon>Terriglobales</taxon>
        <taxon>Acidobacteriaceae</taxon>
        <taxon>Granulicella</taxon>
    </lineage>
</organism>
<gene>
    <name evidence="1" type="ordered locus">AciX8_0310</name>
</gene>
<dbReference type="STRING" id="682795.AciX8_0310"/>
<dbReference type="Proteomes" id="UP000007113">
    <property type="component" value="Chromosome"/>
</dbReference>
<accession>G8P0Q7</accession>
<name>G8P0Q7_GRAMM</name>
<dbReference type="EMBL" id="CP003130">
    <property type="protein sequence ID" value="AEU34665.1"/>
    <property type="molecule type" value="Genomic_DNA"/>
</dbReference>
<protein>
    <submittedName>
        <fullName evidence="1">Uncharacterized protein</fullName>
    </submittedName>
</protein>
<evidence type="ECO:0000313" key="2">
    <source>
        <dbReference type="Proteomes" id="UP000007113"/>
    </source>
</evidence>
<dbReference type="AlphaFoldDB" id="G8P0Q7"/>
<keyword evidence="2" id="KW-1185">Reference proteome</keyword>